<evidence type="ECO:0000313" key="1">
    <source>
        <dbReference type="EMBL" id="KAJ4714220.1"/>
    </source>
</evidence>
<accession>A0ACC1XS37</accession>
<dbReference type="Proteomes" id="UP001164539">
    <property type="component" value="Chromosome 7"/>
</dbReference>
<proteinExistence type="predicted"/>
<organism evidence="1 2">
    <name type="scientific">Melia azedarach</name>
    <name type="common">Chinaberry tree</name>
    <dbReference type="NCBI Taxonomy" id="155640"/>
    <lineage>
        <taxon>Eukaryota</taxon>
        <taxon>Viridiplantae</taxon>
        <taxon>Streptophyta</taxon>
        <taxon>Embryophyta</taxon>
        <taxon>Tracheophyta</taxon>
        <taxon>Spermatophyta</taxon>
        <taxon>Magnoliopsida</taxon>
        <taxon>eudicotyledons</taxon>
        <taxon>Gunneridae</taxon>
        <taxon>Pentapetalae</taxon>
        <taxon>rosids</taxon>
        <taxon>malvids</taxon>
        <taxon>Sapindales</taxon>
        <taxon>Meliaceae</taxon>
        <taxon>Melia</taxon>
    </lineage>
</organism>
<protein>
    <submittedName>
        <fullName evidence="1">F-box protein</fullName>
    </submittedName>
</protein>
<comment type="caution">
    <text evidence="1">The sequence shown here is derived from an EMBL/GenBank/DDBJ whole genome shotgun (WGS) entry which is preliminary data.</text>
</comment>
<reference evidence="1 2" key="1">
    <citation type="journal article" date="2023" name="Science">
        <title>Complex scaffold remodeling in plant triterpene biosynthesis.</title>
        <authorList>
            <person name="De La Pena R."/>
            <person name="Hodgson H."/>
            <person name="Liu J.C."/>
            <person name="Stephenson M.J."/>
            <person name="Martin A.C."/>
            <person name="Owen C."/>
            <person name="Harkess A."/>
            <person name="Leebens-Mack J."/>
            <person name="Jimenez L.E."/>
            <person name="Osbourn A."/>
            <person name="Sattely E.S."/>
        </authorList>
    </citation>
    <scope>NUCLEOTIDE SEQUENCE [LARGE SCALE GENOMIC DNA]</scope>
    <source>
        <strain evidence="2">cv. JPN11</strain>
        <tissue evidence="1">Leaf</tissue>
    </source>
</reference>
<name>A0ACC1XS37_MELAZ</name>
<sequence>MVISNEDFFEDVVYAVLVMLPVKSLIRFRCVCKSWDALIKDPKFISKHLKNDNKIRLIVTYTVVDEEDQFAYPTEAFHLFIDETLKDLTREDLDPHQPICGYFGGPYEGVFSIFGINNRLHLWNLATKEHRPLPKCKTNFPRYTRIFRTNTGFGWDPNTYEYKFILLFTLWDQKRNALYDFSHVSVYTLSTNSWKNFESFKSSHYHMPCSFDCTYLDGFCYWLLQFRSNGHRVLLSFHLGEEVFQEIQGPPLPESTEVAFGLNGNSLSLLILDNKASCLEIWTLKENNWFKQLTAGPFVGIFKPLGFWKNDAFFVESHSNQILLYDPHMDEMRDLGIKSSYFSVYHYTESLIPIKGDESFLDSFHIPWHVLSMDE</sequence>
<evidence type="ECO:0000313" key="2">
    <source>
        <dbReference type="Proteomes" id="UP001164539"/>
    </source>
</evidence>
<dbReference type="EMBL" id="CM051400">
    <property type="protein sequence ID" value="KAJ4714220.1"/>
    <property type="molecule type" value="Genomic_DNA"/>
</dbReference>
<keyword evidence="2" id="KW-1185">Reference proteome</keyword>
<gene>
    <name evidence="1" type="ORF">OWV82_012737</name>
</gene>